<keyword evidence="2" id="KW-0812">Transmembrane</keyword>
<keyword evidence="4" id="KW-1185">Reference proteome</keyword>
<evidence type="ECO:0000313" key="3">
    <source>
        <dbReference type="EMBL" id="KAE9992804.1"/>
    </source>
</evidence>
<name>A0A8H3VP55_VENIN</name>
<protein>
    <submittedName>
        <fullName evidence="3">Uncharacterized protein</fullName>
    </submittedName>
</protein>
<keyword evidence="2" id="KW-0472">Membrane</keyword>
<dbReference type="Proteomes" id="UP000490939">
    <property type="component" value="Unassembled WGS sequence"/>
</dbReference>
<comment type="caution">
    <text evidence="3">The sequence shown here is derived from an EMBL/GenBank/DDBJ whole genome shotgun (WGS) entry which is preliminary data.</text>
</comment>
<dbReference type="InterPro" id="IPR053008">
    <property type="entry name" value="Phomopsin_biosynth_assoc"/>
</dbReference>
<gene>
    <name evidence="3" type="ORF">EG327_007728</name>
</gene>
<keyword evidence="2" id="KW-1133">Transmembrane helix</keyword>
<evidence type="ECO:0000313" key="4">
    <source>
        <dbReference type="Proteomes" id="UP000490939"/>
    </source>
</evidence>
<feature type="transmembrane region" description="Helical" evidence="2">
    <location>
        <begin position="48"/>
        <end position="69"/>
    </location>
</feature>
<evidence type="ECO:0000256" key="2">
    <source>
        <dbReference type="SAM" id="Phobius"/>
    </source>
</evidence>
<dbReference type="AlphaFoldDB" id="A0A8H3VP55"/>
<accession>A0A8H3VP55</accession>
<sequence>MTPGSSTPPSYAPLHNKEDGDSIDGLDMLPLHRSRNPRRENALRAAKVISALVLVAFIVLTFALSFHAVDLLGKIGHLINEPKPASHQRSYKYPCGQTATEAKEKGCIFDIMSMAWQSPECFDEDLHEEFMDLGPWKFYSDETATHELTYEQVSQRGQISWAERRYFVVHCVYGWKAMHRAWQRAWRMDSNLASMAHTELCSRVLKNTSVPLDAMTTRIHVDFPSCN</sequence>
<dbReference type="PANTHER" id="PTHR35896:SF3">
    <property type="entry name" value="MAJOR FACILITATOR SUPERFAMILY TRANSPORTER"/>
    <property type="match status" value="1"/>
</dbReference>
<reference evidence="3 4" key="1">
    <citation type="submission" date="2019-07" db="EMBL/GenBank/DDBJ databases">
        <title>Venturia inaequalis Genome Resource.</title>
        <authorList>
            <person name="Lichtner F.J."/>
        </authorList>
    </citation>
    <scope>NUCLEOTIDE SEQUENCE [LARGE SCALE GENOMIC DNA]</scope>
    <source>
        <strain evidence="3 4">DMI_063113</strain>
    </source>
</reference>
<dbReference type="EMBL" id="WNWR01000047">
    <property type="protein sequence ID" value="KAE9992804.1"/>
    <property type="molecule type" value="Genomic_DNA"/>
</dbReference>
<evidence type="ECO:0000256" key="1">
    <source>
        <dbReference type="SAM" id="MobiDB-lite"/>
    </source>
</evidence>
<feature type="region of interest" description="Disordered" evidence="1">
    <location>
        <begin position="1"/>
        <end position="31"/>
    </location>
</feature>
<dbReference type="PANTHER" id="PTHR35896">
    <property type="entry name" value="IG-LIKE DOMAIN-CONTAINING PROTEIN"/>
    <property type="match status" value="1"/>
</dbReference>
<proteinExistence type="predicted"/>
<organism evidence="3 4">
    <name type="scientific">Venturia inaequalis</name>
    <name type="common">Apple scab fungus</name>
    <dbReference type="NCBI Taxonomy" id="5025"/>
    <lineage>
        <taxon>Eukaryota</taxon>
        <taxon>Fungi</taxon>
        <taxon>Dikarya</taxon>
        <taxon>Ascomycota</taxon>
        <taxon>Pezizomycotina</taxon>
        <taxon>Dothideomycetes</taxon>
        <taxon>Pleosporomycetidae</taxon>
        <taxon>Venturiales</taxon>
        <taxon>Venturiaceae</taxon>
        <taxon>Venturia</taxon>
    </lineage>
</organism>